<dbReference type="RefSeq" id="WP_118380636.1">
    <property type="nucleotide sequence ID" value="NZ_CABJFJ010000003.1"/>
</dbReference>
<keyword evidence="1" id="KW-0472">Membrane</keyword>
<proteinExistence type="predicted"/>
<gene>
    <name evidence="2" type="ORF">DW833_03845</name>
</gene>
<keyword evidence="1" id="KW-0812">Transmembrane</keyword>
<protein>
    <submittedName>
        <fullName evidence="2">Uncharacterized protein</fullName>
    </submittedName>
</protein>
<feature type="transmembrane region" description="Helical" evidence="1">
    <location>
        <begin position="73"/>
        <end position="97"/>
    </location>
</feature>
<name>A0A414B861_9FIRM</name>
<organism evidence="2 3">
    <name type="scientific">Anaerobutyricum hallii</name>
    <dbReference type="NCBI Taxonomy" id="39488"/>
    <lineage>
        <taxon>Bacteria</taxon>
        <taxon>Bacillati</taxon>
        <taxon>Bacillota</taxon>
        <taxon>Clostridia</taxon>
        <taxon>Lachnospirales</taxon>
        <taxon>Lachnospiraceae</taxon>
        <taxon>Anaerobutyricum</taxon>
    </lineage>
</organism>
<comment type="caution">
    <text evidence="2">The sequence shown here is derived from an EMBL/GenBank/DDBJ whole genome shotgun (WGS) entry which is preliminary data.</text>
</comment>
<accession>A0A414B861</accession>
<keyword evidence="1" id="KW-1133">Transmembrane helix</keyword>
<reference evidence="2 3" key="1">
    <citation type="submission" date="2018-08" db="EMBL/GenBank/DDBJ databases">
        <title>A genome reference for cultivated species of the human gut microbiota.</title>
        <authorList>
            <person name="Zou Y."/>
            <person name="Xue W."/>
            <person name="Luo G."/>
        </authorList>
    </citation>
    <scope>NUCLEOTIDE SEQUENCE [LARGE SCALE GENOMIC DNA]</scope>
    <source>
        <strain evidence="2 3">AM34-3LB</strain>
    </source>
</reference>
<dbReference type="EMBL" id="QSID01000003">
    <property type="protein sequence ID" value="RHC66981.1"/>
    <property type="molecule type" value="Genomic_DNA"/>
</dbReference>
<keyword evidence="3" id="KW-1185">Reference proteome</keyword>
<dbReference type="AlphaFoldDB" id="A0A414B861"/>
<evidence type="ECO:0000313" key="2">
    <source>
        <dbReference type="EMBL" id="RHC66981.1"/>
    </source>
</evidence>
<dbReference type="Proteomes" id="UP000284621">
    <property type="component" value="Unassembled WGS sequence"/>
</dbReference>
<evidence type="ECO:0000313" key="3">
    <source>
        <dbReference type="Proteomes" id="UP000284621"/>
    </source>
</evidence>
<sequence length="107" mass="12429">MERVSKYADKILIKISKKNSLSDKFLEKHDNEITALIEHNYITYSQYSSSSDYQITDAGQAYLEYLKRDFIRFVIPTTLSIIAIIISIAAIVLAPFWNAFFTKLYHL</sequence>
<evidence type="ECO:0000256" key="1">
    <source>
        <dbReference type="SAM" id="Phobius"/>
    </source>
</evidence>